<dbReference type="InterPro" id="IPR015083">
    <property type="entry name" value="NorB/c/GfsB-D-like_docking"/>
</dbReference>
<dbReference type="InterPro" id="IPR036736">
    <property type="entry name" value="ACP-like_sf"/>
</dbReference>
<dbReference type="InterPro" id="IPR041618">
    <property type="entry name" value="PKS_DE"/>
</dbReference>
<dbReference type="InterPro" id="IPR055123">
    <property type="entry name" value="SpnB-like_Rossmann"/>
</dbReference>
<keyword evidence="5" id="KW-0808">Transferase</keyword>
<dbReference type="Gene3D" id="3.40.366.10">
    <property type="entry name" value="Malonyl-Coenzyme A Acyl Carrier Protein, domain 2"/>
    <property type="match status" value="2"/>
</dbReference>
<evidence type="ECO:0000256" key="10">
    <source>
        <dbReference type="SAM" id="MobiDB-lite"/>
    </source>
</evidence>
<dbReference type="RefSeq" id="WP_329501067.1">
    <property type="nucleotide sequence ID" value="NZ_CP108460.1"/>
</dbReference>
<dbReference type="PROSITE" id="PS00012">
    <property type="entry name" value="PHOSPHOPANTETHEINE"/>
    <property type="match status" value="1"/>
</dbReference>
<dbReference type="PANTHER" id="PTHR43775:SF51">
    <property type="entry name" value="INACTIVE PHENOLPHTHIOCEROL SYNTHESIS POLYKETIDE SYNTHASE TYPE I PKS1-RELATED"/>
    <property type="match status" value="1"/>
</dbReference>
<dbReference type="InterPro" id="IPR020841">
    <property type="entry name" value="PKS_Beta-ketoAc_synthase_dom"/>
</dbReference>
<dbReference type="EMBL" id="CP108482">
    <property type="protein sequence ID" value="WUS61335.1"/>
    <property type="molecule type" value="Genomic_DNA"/>
</dbReference>
<comment type="cofactor">
    <cofactor evidence="1">
        <name>pantetheine 4'-phosphate</name>
        <dbReference type="ChEBI" id="CHEBI:47942"/>
    </cofactor>
</comment>
<dbReference type="InterPro" id="IPR014031">
    <property type="entry name" value="Ketoacyl_synth_C"/>
</dbReference>
<feature type="region of interest" description="C-terminal hotdog fold" evidence="9">
    <location>
        <begin position="2646"/>
        <end position="2790"/>
    </location>
</feature>
<evidence type="ECO:0000256" key="5">
    <source>
        <dbReference type="ARBA" id="ARBA00022679"/>
    </source>
</evidence>
<dbReference type="CDD" id="cd08956">
    <property type="entry name" value="KR_3_FAS_SDR_x"/>
    <property type="match status" value="1"/>
</dbReference>
<dbReference type="InterPro" id="IPR014043">
    <property type="entry name" value="Acyl_transferase_dom"/>
</dbReference>
<evidence type="ECO:0000256" key="8">
    <source>
        <dbReference type="ARBA" id="ARBA00023315"/>
    </source>
</evidence>
<dbReference type="Pfam" id="PF02801">
    <property type="entry name" value="Ketoacyl-synt_C"/>
    <property type="match status" value="2"/>
</dbReference>
<feature type="region of interest" description="N-terminal hotdog fold" evidence="9">
    <location>
        <begin position="2503"/>
        <end position="2627"/>
    </location>
</feature>
<dbReference type="InterPro" id="IPR018201">
    <property type="entry name" value="Ketoacyl_synth_AS"/>
</dbReference>
<dbReference type="Pfam" id="PF21089">
    <property type="entry name" value="PKS_DH_N"/>
    <property type="match status" value="1"/>
</dbReference>
<dbReference type="CDD" id="cd00833">
    <property type="entry name" value="PKS"/>
    <property type="match status" value="2"/>
</dbReference>
<keyword evidence="6" id="KW-0045">Antibiotic biosynthesis</keyword>
<evidence type="ECO:0000256" key="7">
    <source>
        <dbReference type="ARBA" id="ARBA00023268"/>
    </source>
</evidence>
<dbReference type="InterPro" id="IPR049900">
    <property type="entry name" value="PKS_mFAS_DH"/>
</dbReference>
<evidence type="ECO:0000256" key="6">
    <source>
        <dbReference type="ARBA" id="ARBA00023194"/>
    </source>
</evidence>
<dbReference type="PROSITE" id="PS52004">
    <property type="entry name" value="KS3_2"/>
    <property type="match status" value="2"/>
</dbReference>
<dbReference type="InterPro" id="IPR036291">
    <property type="entry name" value="NAD(P)-bd_dom_sf"/>
</dbReference>
<dbReference type="Gene3D" id="6.10.140.1830">
    <property type="match status" value="1"/>
</dbReference>
<dbReference type="Gene3D" id="3.40.47.10">
    <property type="match status" value="2"/>
</dbReference>
<dbReference type="Pfam" id="PF08990">
    <property type="entry name" value="Docking"/>
    <property type="match status" value="1"/>
</dbReference>
<name>A0ABZ1WKZ6_9ACTN</name>
<feature type="domain" description="Carrier" evidence="11">
    <location>
        <begin position="1514"/>
        <end position="1589"/>
    </location>
</feature>
<dbReference type="SUPFAM" id="SSF47336">
    <property type="entry name" value="ACP-like"/>
    <property type="match status" value="2"/>
</dbReference>
<feature type="active site" description="Proton donor; for dehydratase activity" evidence="9">
    <location>
        <position position="2707"/>
    </location>
</feature>
<dbReference type="InterPro" id="IPR016039">
    <property type="entry name" value="Thiolase-like"/>
</dbReference>
<feature type="region of interest" description="Disordered" evidence="10">
    <location>
        <begin position="1592"/>
        <end position="1619"/>
    </location>
</feature>
<dbReference type="InterPro" id="IPR049552">
    <property type="entry name" value="PKS_DH_N"/>
</dbReference>
<dbReference type="Pfam" id="PF14765">
    <property type="entry name" value="PS-DH"/>
    <property type="match status" value="1"/>
</dbReference>
<dbReference type="PROSITE" id="PS50075">
    <property type="entry name" value="CARRIER"/>
    <property type="match status" value="2"/>
</dbReference>
<evidence type="ECO:0000256" key="2">
    <source>
        <dbReference type="ARBA" id="ARBA00004792"/>
    </source>
</evidence>
<dbReference type="SMART" id="SM00827">
    <property type="entry name" value="PKS_AT"/>
    <property type="match status" value="2"/>
</dbReference>
<dbReference type="InterPro" id="IPR016035">
    <property type="entry name" value="Acyl_Trfase/lysoPLipase"/>
</dbReference>
<dbReference type="InterPro" id="IPR020806">
    <property type="entry name" value="PKS_PP-bd"/>
</dbReference>
<evidence type="ECO:0000256" key="9">
    <source>
        <dbReference type="PROSITE-ProRule" id="PRU01363"/>
    </source>
</evidence>
<protein>
    <submittedName>
        <fullName evidence="14">SDR family NAD(P)-dependent oxidoreductase</fullName>
    </submittedName>
</protein>
<dbReference type="Proteomes" id="UP001432014">
    <property type="component" value="Chromosome"/>
</dbReference>
<dbReference type="SMART" id="SM01294">
    <property type="entry name" value="PKS_PP_betabranch"/>
    <property type="match status" value="2"/>
</dbReference>
<dbReference type="SMART" id="SM00825">
    <property type="entry name" value="PKS_KS"/>
    <property type="match status" value="2"/>
</dbReference>
<evidence type="ECO:0000259" key="11">
    <source>
        <dbReference type="PROSITE" id="PS50075"/>
    </source>
</evidence>
<evidence type="ECO:0000256" key="3">
    <source>
        <dbReference type="ARBA" id="ARBA00022450"/>
    </source>
</evidence>
<evidence type="ECO:0000313" key="14">
    <source>
        <dbReference type="EMBL" id="WUS61335.1"/>
    </source>
</evidence>
<keyword evidence="7" id="KW-0511">Multifunctional enzyme</keyword>
<accession>A0ABZ1WKZ6</accession>
<dbReference type="Gene3D" id="3.40.50.11460">
    <property type="match status" value="1"/>
</dbReference>
<dbReference type="Gene3D" id="3.10.129.110">
    <property type="entry name" value="Polyketide synthase dehydratase"/>
    <property type="match status" value="1"/>
</dbReference>
<dbReference type="InterPro" id="IPR014030">
    <property type="entry name" value="Ketoacyl_synth_N"/>
</dbReference>
<evidence type="ECO:0000259" key="13">
    <source>
        <dbReference type="PROSITE" id="PS52019"/>
    </source>
</evidence>
<sequence length="3445" mass="357874">MRDYLNRVAIDLRETRQRLREAEARASEPIAVVAMSCRFPGGVRSPEELWELLAEGRDTSAPVPGDRGWERAWPSGGTVPGRGAFLDGAADFDPEFFGISPREALAMDPQQRLLLMASWEAVEQAGIDPLTLRGSRTAVYAAAVDQGYATLGSGAAEAVQGFLMTGNSMSVMSGRVSYALGLEGPAVTVDTACSSSLVALHLAARALRAGECSLALAGGVSVMALPAVFVEFSRQGAMSPDGRCKPFAAAADGTGWGEGVGMLLLERLSDARRNVRTVLAVLRGSAINQDGASNGLTAPNGPSQQRVIRAALADAGLTASDVDAVEAHGTGTTLGDPIEADALLATYGQDRPAERPLWLGSLKSNIGHTQAAAGVAGVIKTVLALRHGVLPRTLHVDAPTPHADWSSGAVELLTEARDWPAVDRPRRAGVSSFGMSGTNAHVVLEQAPDPEPADEPQAPDGPQAAAGPGAPGAVLPWVLSGRTASALGDQAARLRARLAADAPVRPADTGFSLATTRSAFEHRAVVIGDGRHALLDGLAALSGPGHDLPTGQDLPSGPAPAPAPAVPADVVVGTGRVVEGRTALVFPGQGSQWDGMARDLLATSPAFRDRLAACDVALAAHVEWRLPAVLAGAPGAPSLERVDVVQPVLWAVMVSLAAHWESWGVRPDAVVGHSQGEIAAAVVAGALSLEDGAKVVALRSRAIRALAGLGGMVAVSLPEDRVRAEITPWAERLSVAAVNGPAAVVVSGETGALAELLAHCAAHGVRARSVPVDYASHSAQVEGIRSEVLAALAGVRPLPARIPLFSTVTGDRLDTTAMDADYWYRNLRGTVRFDAAVRSLIEQGHEVFVEVSPHPVLTMALQGTAEDTAEATGAAEPPVVVGTLRRDDGGLRRALRSAAELWVAGAAVDWSAVYAGTGARPTALPGYPFQLRRYWLEPEAAPVGGAAADPHDTAFWHMVDHDAPAEIAAHLAVDEDALAPVLPALRGWRRQRREESVIDSWRYRVGWQPLPDPPAAAPAAGTWLVVLPAGHDDDARVRGPLLALTEAGATVVTAELTAGAVRRTDLTDTLTTALGDRVPTGVLSLLAAADRPHPDHPALPTGTALTVALVQALGDLALTAPLWCATTGAVSTGPDDPVTHPRQALVWGTGLVAALELSARWGGLVDLPPELDARARTRLAAVLTASGPGPDGAGHEDQLALRPTGLLARRLRRAPRNEGRTKQWKPRGTVLLTGGTGAVGPHLARWLARSGATHLVLPGRRGPQAPGAAELAAELAALGVRLTLPVCDLADRQEVAALLTGLETAGDPVTAVVHAAAFVALAPLDGTPMSAFEQIVAAKAAGAEHLDALLDRELDAFVLFSSIAGVWGSGDHGAYAAANAYLDALAQHRRARGLTATSVDWGIWQAENPYQDRVAGEDADLFKLEEHGLPRIAPDLALHALRQALDDDETVLAVADVDWERFAAVFTSTRPSPLLTGVPEARRALEAAPGDTEAPAAALLRQRLAALGESEQHRLLLDLVRTHAAAVLGHPGVDAIRPGMAFQDMGFASLTAVELRNRLNTATGLRLPSTLIFDHPSSTALAREIRAELLGRPATGPSPADPAPATPDDAAHPPAPDDEPIAIVSMACRLPGGIGTPEDLWRLLADGGDAVSDFPTDRGWDIEALYDPDPDRPGTSTTRRGGFLHDAADFDAEFFGISPREALAMDPQQRLLLETTWEAIERAAIDPATLRGSRTGVFTGVNYADYAAVVAQSEEGDGHLLTGSAPSVVSGRVAYTLGLEGPAVTVDTACSSSLVAMHYAGRALRGGDCSLALVGGVAVMATPGALISFSRQRGLAEDGRCKAFSDDADGMGMGEGVGVLLLERLSDARRNGHPVLAVVRGSAVNQDGASNGLSAPNGPSQQRVIRAALADAGLTAAEVDVVEAHGTGTTLGDPIEAQALLATYGQDRPAERPLLVGSLKSNLGHAQAASGVAGVIKTVLSMQHGQVPRTLHVGRPSAHVDWTRGALALATEQQPWPLHGRPLRAGVSSFGLSGTNVHTILEHTPPQDDGPPAERTPLPAVPWLLSAKSPQALRFQADRLRRQLDGSLGPDPRDIGSALHARTAFEYRKALIGNADQLHTLLGRTADDDSGAWDGGRPVDGRSVLVFPGQGSQWVGMAVELLAGSEVFAGRMAECGRALAPYVDWSLVEALGSEALLARVDVVQPVLWAVMVSLAEVWRSFGVVPDAVVGHSQGEIAAAVVAGGLSIDDGARVVALRSRAVGALAGRGGMASVPLPVDALWERIGGRLSVAAVNGPSSTVVSGDADVVTALVEELVGEGVRARLIEVDYASHSAHVEEVRERLLVDLEGIVPVSGGVPFFSTVTGGWLDTKSLDTEYWYRNLRETVEFGKATEVLLGEGFRFFVESSPHAVLGVAVGESVEAAGADAVVLGTLRRGEGDLAQVLRAVGRGWERGLGVDWSGAFPGARRVELPTYAFQRTRYWPEPAPAMAADVGAAGLDPADHPVLGAAIELADTGELLLSGRISLRTHPWLADHAVAGAVLLPGAAFAELAVRAADQAGCHTVEELTLQLPLLIPTDTAVRLQVRVGAADADGSRSLDLFSCREDAVTPHWTAHATGRLTADATTREAPPAPVPDDAGSWPPPGAVPIPVDDLYERFHASGYGYGPAFRGLTTAWRRGDEVFTEVRLPEDRPRPASAFGVHPALLDAALQGLFLRTEPETGPGPDRPSAGLPFSWSGVRLHASGATALRVRLGFRPDGSVSIDATDPHGLPVVSVEALAVRPIDLDALRAGGGPESLYRLQWWAAPATAPADPRGAWAVLGGRELFPDSHPDLAALGAALDGGAPSPAAVLAWCDHTPHLPSSPPEATSVHTALDDALRLVQDWLADPRWDDGTRLVLVTRGAVSTAAGEEVTDLTGAAVRGLVRSAQSEHPDRFLLIDTDDPAAVTGLLPRALAGTEPQLAIRAGRLLAARLTRAAVATDPGPGLDADPGPAAPSGIGAAGGTVLVTGAGGALGGLVAQHLVTAHGVRNLLLVGRRGADAPGLADLAAELRGRGARVDVAACDVADRDALAALLAGIPADRPLSAVVHAAGVLDDGTVESLTPGRMRRVLRPKVDAALNLHALTRELPLSAFVLFSSASATVGNAGQANYAAANAFLDALAQHRRALRLPAQSLAWGLWARRSAMTGTLSAADLRRMSRGGTAAIGSEEGLALFDAALTLDEPLLVPVKIDLGRLRTAARTGPVPALLSALVPGGTVRRPASGADAAEADSLRLRLTGLTPEERLATLLDLVRSRAADVLGHGGAGAVDPDQAFKDLGFDSLTSVELRNRLAAATGRRLPATLVFDHPTPAAVAAYLTGRLVPDGPGGTAATGTPGRADREDQEISSLLAAIPPAALRRAGLLDALLDLADRPGTPETPAPAADIRDMAVDDLVRMALGGERD</sequence>
<comment type="pathway">
    <text evidence="2">Antibiotic biosynthesis.</text>
</comment>
<feature type="compositionally biased region" description="Low complexity" evidence="10">
    <location>
        <begin position="455"/>
        <end position="472"/>
    </location>
</feature>
<evidence type="ECO:0000259" key="12">
    <source>
        <dbReference type="PROSITE" id="PS52004"/>
    </source>
</evidence>
<reference evidence="14 15" key="1">
    <citation type="submission" date="2022-10" db="EMBL/GenBank/DDBJ databases">
        <title>The complete genomes of actinobacterial strains from the NBC collection.</title>
        <authorList>
            <person name="Joergensen T.S."/>
            <person name="Alvarez Arevalo M."/>
            <person name="Sterndorff E.B."/>
            <person name="Faurdal D."/>
            <person name="Vuksanovic O."/>
            <person name="Mourched A.-S."/>
            <person name="Charusanti P."/>
            <person name="Shaw S."/>
            <person name="Blin K."/>
            <person name="Weber T."/>
        </authorList>
    </citation>
    <scope>NUCLEOTIDE SEQUENCE [LARGE SCALE GENOMIC DNA]</scope>
    <source>
        <strain evidence="14 15">NBC_01247</strain>
    </source>
</reference>
<dbReference type="Pfam" id="PF00550">
    <property type="entry name" value="PP-binding"/>
    <property type="match status" value="2"/>
</dbReference>
<feature type="active site" description="Proton acceptor; for dehydratase activity" evidence="9">
    <location>
        <position position="2535"/>
    </location>
</feature>
<keyword evidence="15" id="KW-1185">Reference proteome</keyword>
<dbReference type="Pfam" id="PF00109">
    <property type="entry name" value="ketoacyl-synt"/>
    <property type="match status" value="2"/>
</dbReference>
<dbReference type="SMART" id="SM00823">
    <property type="entry name" value="PKS_PP"/>
    <property type="match status" value="2"/>
</dbReference>
<feature type="domain" description="Ketosynthase family 3 (KS3)" evidence="12">
    <location>
        <begin position="27"/>
        <end position="446"/>
    </location>
</feature>
<evidence type="ECO:0000256" key="4">
    <source>
        <dbReference type="ARBA" id="ARBA00022553"/>
    </source>
</evidence>
<keyword evidence="3" id="KW-0596">Phosphopantetheine</keyword>
<dbReference type="Pfam" id="PF00698">
    <property type="entry name" value="Acyl_transf_1"/>
    <property type="match status" value="2"/>
</dbReference>
<dbReference type="SUPFAM" id="SSF51735">
    <property type="entry name" value="NAD(P)-binding Rossmann-fold domains"/>
    <property type="match status" value="4"/>
</dbReference>
<dbReference type="InterPro" id="IPR032821">
    <property type="entry name" value="PKS_assoc"/>
</dbReference>
<dbReference type="SUPFAM" id="SSF53901">
    <property type="entry name" value="Thiolase-like"/>
    <property type="match status" value="2"/>
</dbReference>
<feature type="domain" description="Carrier" evidence="11">
    <location>
        <begin position="3288"/>
        <end position="3363"/>
    </location>
</feature>
<dbReference type="InterPro" id="IPR013968">
    <property type="entry name" value="PKS_KR"/>
</dbReference>
<dbReference type="Pfam" id="PF08659">
    <property type="entry name" value="KR"/>
    <property type="match status" value="2"/>
</dbReference>
<dbReference type="Gene3D" id="1.10.1200.10">
    <property type="entry name" value="ACP-like"/>
    <property type="match status" value="2"/>
</dbReference>
<dbReference type="InterPro" id="IPR049551">
    <property type="entry name" value="PKS_DH_C"/>
</dbReference>
<feature type="domain" description="PKS/mFAS DH" evidence="13">
    <location>
        <begin position="2503"/>
        <end position="2790"/>
    </location>
</feature>
<dbReference type="InterPro" id="IPR057326">
    <property type="entry name" value="KR_dom"/>
</dbReference>
<feature type="domain" description="Ketosynthase family 3 (KS3)" evidence="12">
    <location>
        <begin position="1618"/>
        <end position="2043"/>
    </location>
</feature>
<dbReference type="NCBIfam" id="NF045894">
    <property type="entry name" value="PKS_plus_SDR"/>
    <property type="match status" value="1"/>
</dbReference>
<dbReference type="SUPFAM" id="SSF55048">
    <property type="entry name" value="Probable ACP-binding domain of malonyl-CoA ACP transacylase"/>
    <property type="match status" value="2"/>
</dbReference>
<proteinExistence type="predicted"/>
<evidence type="ECO:0000256" key="1">
    <source>
        <dbReference type="ARBA" id="ARBA00001957"/>
    </source>
</evidence>
<dbReference type="SMART" id="SM00822">
    <property type="entry name" value="PKS_KR"/>
    <property type="match status" value="2"/>
</dbReference>
<dbReference type="SUPFAM" id="SSF52151">
    <property type="entry name" value="FabD/lysophospholipase-like"/>
    <property type="match status" value="2"/>
</dbReference>
<dbReference type="InterPro" id="IPR050091">
    <property type="entry name" value="PKS_NRPS_Biosynth_Enz"/>
</dbReference>
<dbReference type="PROSITE" id="PS00606">
    <property type="entry name" value="KS3_1"/>
    <property type="match status" value="2"/>
</dbReference>
<dbReference type="Pfam" id="PF22953">
    <property type="entry name" value="SpnB_Rossmann"/>
    <property type="match status" value="1"/>
</dbReference>
<dbReference type="Gene3D" id="3.30.70.3290">
    <property type="match status" value="2"/>
</dbReference>
<keyword evidence="4" id="KW-0597">Phosphoprotein</keyword>
<keyword evidence="8" id="KW-0012">Acyltransferase</keyword>
<dbReference type="InterPro" id="IPR001227">
    <property type="entry name" value="Ac_transferase_dom_sf"/>
</dbReference>
<dbReference type="PROSITE" id="PS52019">
    <property type="entry name" value="PKS_MFAS_DH"/>
    <property type="match status" value="1"/>
</dbReference>
<dbReference type="PANTHER" id="PTHR43775">
    <property type="entry name" value="FATTY ACID SYNTHASE"/>
    <property type="match status" value="1"/>
</dbReference>
<dbReference type="Pfam" id="PF18369">
    <property type="entry name" value="PKS_DE"/>
    <property type="match status" value="1"/>
</dbReference>
<dbReference type="InterPro" id="IPR042104">
    <property type="entry name" value="PKS_dehydratase_sf"/>
</dbReference>
<gene>
    <name evidence="14" type="ORF">OG469_00975</name>
</gene>
<dbReference type="InterPro" id="IPR020807">
    <property type="entry name" value="PKS_DH"/>
</dbReference>
<dbReference type="CDD" id="cd08952">
    <property type="entry name" value="KR_1_SDR_x"/>
    <property type="match status" value="1"/>
</dbReference>
<dbReference type="InterPro" id="IPR016036">
    <property type="entry name" value="Malonyl_transacylase_ACP-bd"/>
</dbReference>
<dbReference type="InterPro" id="IPR006162">
    <property type="entry name" value="Ppantetheine_attach_site"/>
</dbReference>
<dbReference type="Gene3D" id="3.40.50.720">
    <property type="entry name" value="NAD(P)-binding Rossmann-like Domain"/>
    <property type="match status" value="2"/>
</dbReference>
<evidence type="ECO:0000313" key="15">
    <source>
        <dbReference type="Proteomes" id="UP001432014"/>
    </source>
</evidence>
<feature type="region of interest" description="Disordered" evidence="10">
    <location>
        <begin position="2621"/>
        <end position="2643"/>
    </location>
</feature>
<feature type="region of interest" description="Disordered" evidence="10">
    <location>
        <begin position="448"/>
        <end position="472"/>
    </location>
</feature>
<dbReference type="SMART" id="SM00826">
    <property type="entry name" value="PKS_DH"/>
    <property type="match status" value="1"/>
</dbReference>
<dbReference type="Pfam" id="PF16197">
    <property type="entry name" value="KAsynt_C_assoc"/>
    <property type="match status" value="2"/>
</dbReference>
<organism evidence="14 15">
    <name type="scientific">Kitasatospora herbaricolor</name>
    <dbReference type="NCBI Taxonomy" id="68217"/>
    <lineage>
        <taxon>Bacteria</taxon>
        <taxon>Bacillati</taxon>
        <taxon>Actinomycetota</taxon>
        <taxon>Actinomycetes</taxon>
        <taxon>Kitasatosporales</taxon>
        <taxon>Streptomycetaceae</taxon>
        <taxon>Kitasatospora</taxon>
    </lineage>
</organism>
<dbReference type="InterPro" id="IPR009081">
    <property type="entry name" value="PP-bd_ACP"/>
</dbReference>